<evidence type="ECO:0000256" key="1">
    <source>
        <dbReference type="SAM" id="MobiDB-lite"/>
    </source>
</evidence>
<dbReference type="RefSeq" id="WP_126867178.1">
    <property type="nucleotide sequence ID" value="NZ_JAUSTX010000022.1"/>
</dbReference>
<evidence type="ECO:0000256" key="2">
    <source>
        <dbReference type="SAM" id="Phobius"/>
    </source>
</evidence>
<keyword evidence="2" id="KW-0812">Transmembrane</keyword>
<sequence>MLLKKQTVWLLTMLSLVVVLSVYYLTTPEKKPTNMAATEQKEDKQQTEQVKEEMAEKPSAKKSGASVVTKESSDAAFESMRLEIDDNRSKQKEELTLVMANTDLSAEERSEAKKTIEELDAIGEKEQIIESLIGAMNYDAALVRVNGQDINITVKADKQSASAANDIIQLVSDEFEGMQNVAVDFQPKK</sequence>
<dbReference type="EMBL" id="RYZZ01000046">
    <property type="protein sequence ID" value="RUQ24769.1"/>
    <property type="molecule type" value="Genomic_DNA"/>
</dbReference>
<accession>A0A3S0VE57</accession>
<feature type="region of interest" description="Disordered" evidence="1">
    <location>
        <begin position="33"/>
        <end position="69"/>
    </location>
</feature>
<gene>
    <name evidence="3" type="ORF">ELQ35_21235</name>
</gene>
<dbReference type="AlphaFoldDB" id="A0A3S0VE57"/>
<dbReference type="Proteomes" id="UP000267430">
    <property type="component" value="Unassembled WGS sequence"/>
</dbReference>
<dbReference type="InterPro" id="IPR038503">
    <property type="entry name" value="SpoIIIAH_sf"/>
</dbReference>
<dbReference type="Gene3D" id="1.10.287.4300">
    <property type="entry name" value="Stage III sporulation protein AH-like"/>
    <property type="match status" value="1"/>
</dbReference>
<keyword evidence="2" id="KW-1133">Transmembrane helix</keyword>
<evidence type="ECO:0000313" key="3">
    <source>
        <dbReference type="EMBL" id="RUQ24769.1"/>
    </source>
</evidence>
<keyword evidence="2" id="KW-0472">Membrane</keyword>
<reference evidence="3 4" key="1">
    <citation type="submission" date="2018-12" db="EMBL/GenBank/DDBJ databases">
        <title>Bacillus chawlae sp. nov., Bacillus glennii sp. nov., and Bacillus saganii sp. nov. Isolated from the Vehicle Assembly Building at Kennedy Space Center where the Viking Spacecraft were Assembled.</title>
        <authorList>
            <person name="Seuylemezian A."/>
            <person name="Vaishampayan P."/>
        </authorList>
    </citation>
    <scope>NUCLEOTIDE SEQUENCE [LARGE SCALE GENOMIC DNA]</scope>
    <source>
        <strain evidence="3 4">L5</strain>
    </source>
</reference>
<protein>
    <submittedName>
        <fullName evidence="3">SpoIIIAH-like family protein</fullName>
    </submittedName>
</protein>
<keyword evidence="4" id="KW-1185">Reference proteome</keyword>
<organism evidence="3 4">
    <name type="scientific">Peribacillus cavernae</name>
    <dbReference type="NCBI Taxonomy" id="1674310"/>
    <lineage>
        <taxon>Bacteria</taxon>
        <taxon>Bacillati</taxon>
        <taxon>Bacillota</taxon>
        <taxon>Bacilli</taxon>
        <taxon>Bacillales</taxon>
        <taxon>Bacillaceae</taxon>
        <taxon>Peribacillus</taxon>
    </lineage>
</organism>
<feature type="compositionally biased region" description="Basic and acidic residues" evidence="1">
    <location>
        <begin position="39"/>
        <end position="59"/>
    </location>
</feature>
<dbReference type="InterPro" id="IPR024232">
    <property type="entry name" value="SpoIIIAH"/>
</dbReference>
<name>A0A3S0VE57_9BACI</name>
<evidence type="ECO:0000313" key="4">
    <source>
        <dbReference type="Proteomes" id="UP000267430"/>
    </source>
</evidence>
<dbReference type="OrthoDB" id="2939102at2"/>
<dbReference type="Pfam" id="PF12685">
    <property type="entry name" value="SpoIIIAH"/>
    <property type="match status" value="1"/>
</dbReference>
<feature type="transmembrane region" description="Helical" evidence="2">
    <location>
        <begin position="7"/>
        <end position="25"/>
    </location>
</feature>
<comment type="caution">
    <text evidence="3">The sequence shown here is derived from an EMBL/GenBank/DDBJ whole genome shotgun (WGS) entry which is preliminary data.</text>
</comment>
<proteinExistence type="predicted"/>